<evidence type="ECO:0000313" key="2">
    <source>
        <dbReference type="EMBL" id="PZO38041.1"/>
    </source>
</evidence>
<reference evidence="2 3" key="2">
    <citation type="submission" date="2018-06" db="EMBL/GenBank/DDBJ databases">
        <title>Metagenomic assembly of (sub)arctic Cyanobacteria and their associated microbiome from non-axenic cultures.</title>
        <authorList>
            <person name="Baurain D."/>
        </authorList>
    </citation>
    <scope>NUCLEOTIDE SEQUENCE [LARGE SCALE GENOMIC DNA]</scope>
    <source>
        <strain evidence="2">ULC066bin1</strain>
    </source>
</reference>
<reference evidence="2 3" key="1">
    <citation type="submission" date="2018-04" db="EMBL/GenBank/DDBJ databases">
        <authorList>
            <person name="Go L.Y."/>
            <person name="Mitchell J.A."/>
        </authorList>
    </citation>
    <scope>NUCLEOTIDE SEQUENCE [LARGE SCALE GENOMIC DNA]</scope>
    <source>
        <strain evidence="2">ULC066bin1</strain>
    </source>
</reference>
<organism evidence="2 3">
    <name type="scientific">Pseudanabaena frigida</name>
    <dbReference type="NCBI Taxonomy" id="945775"/>
    <lineage>
        <taxon>Bacteria</taxon>
        <taxon>Bacillati</taxon>
        <taxon>Cyanobacteriota</taxon>
        <taxon>Cyanophyceae</taxon>
        <taxon>Pseudanabaenales</taxon>
        <taxon>Pseudanabaenaceae</taxon>
        <taxon>Pseudanabaena</taxon>
    </lineage>
</organism>
<name>A0A2W4XR68_9CYAN</name>
<keyword evidence="1" id="KW-0812">Transmembrane</keyword>
<feature type="transmembrane region" description="Helical" evidence="1">
    <location>
        <begin position="153"/>
        <end position="176"/>
    </location>
</feature>
<protein>
    <submittedName>
        <fullName evidence="2">Uncharacterized protein</fullName>
    </submittedName>
</protein>
<dbReference type="Proteomes" id="UP000249467">
    <property type="component" value="Unassembled WGS sequence"/>
</dbReference>
<dbReference type="AlphaFoldDB" id="A0A2W4XR68"/>
<keyword evidence="1" id="KW-0472">Membrane</keyword>
<sequence>MISNPPNKLVFLNTSIVHILCIILVSSPFILFALYLTFGDLIISLSRLNKASLNCSRDKSEISCSLTGTNSYGNIEQVLSSRNEKLLGVRMEISREDNGVDNWIVLVTNKKEIFLFTHKSVIADQIYRLDSFLNNPTQNAVKIETRRSNERKILSMSPFYVIYRDLCFVIPIIYIVKSIVDSKKYIFDKENNRITIKRVLRKDLSLEIGFKKIKQVNLVLVIKSDENMSEKILLIGNDDSDLLSIDLHYTSGSKIADSICSFLHLEPYQTIEVRL</sequence>
<feature type="transmembrane region" description="Helical" evidence="1">
    <location>
        <begin position="16"/>
        <end position="38"/>
    </location>
</feature>
<evidence type="ECO:0000256" key="1">
    <source>
        <dbReference type="SAM" id="Phobius"/>
    </source>
</evidence>
<comment type="caution">
    <text evidence="2">The sequence shown here is derived from an EMBL/GenBank/DDBJ whole genome shotgun (WGS) entry which is preliminary data.</text>
</comment>
<evidence type="ECO:0000313" key="3">
    <source>
        <dbReference type="Proteomes" id="UP000249467"/>
    </source>
</evidence>
<dbReference type="EMBL" id="QBML01000026">
    <property type="protein sequence ID" value="PZO38041.1"/>
    <property type="molecule type" value="Genomic_DNA"/>
</dbReference>
<keyword evidence="1" id="KW-1133">Transmembrane helix</keyword>
<proteinExistence type="predicted"/>
<accession>A0A2W4XR68</accession>
<gene>
    <name evidence="2" type="ORF">DCF19_17515</name>
</gene>